<dbReference type="OrthoDB" id="10532456at2759"/>
<protein>
    <submittedName>
        <fullName evidence="2">Uncharacterized protein</fullName>
    </submittedName>
</protein>
<comment type="caution">
    <text evidence="2">The sequence shown here is derived from an EMBL/GenBank/DDBJ whole genome shotgun (WGS) entry which is preliminary data.</text>
</comment>
<accession>A0A9W7G7X8</accession>
<feature type="compositionally biased region" description="Low complexity" evidence="1">
    <location>
        <begin position="112"/>
        <end position="147"/>
    </location>
</feature>
<feature type="region of interest" description="Disordered" evidence="1">
    <location>
        <begin position="95"/>
        <end position="175"/>
    </location>
</feature>
<evidence type="ECO:0000256" key="1">
    <source>
        <dbReference type="SAM" id="MobiDB-lite"/>
    </source>
</evidence>
<gene>
    <name evidence="2" type="ORF">TrRE_jg5002</name>
</gene>
<evidence type="ECO:0000313" key="2">
    <source>
        <dbReference type="EMBL" id="GMI36559.1"/>
    </source>
</evidence>
<name>A0A9W7G7X8_9STRA</name>
<organism evidence="2 3">
    <name type="scientific">Triparma retinervis</name>
    <dbReference type="NCBI Taxonomy" id="2557542"/>
    <lineage>
        <taxon>Eukaryota</taxon>
        <taxon>Sar</taxon>
        <taxon>Stramenopiles</taxon>
        <taxon>Ochrophyta</taxon>
        <taxon>Bolidophyceae</taxon>
        <taxon>Parmales</taxon>
        <taxon>Triparmaceae</taxon>
        <taxon>Triparma</taxon>
    </lineage>
</organism>
<proteinExistence type="predicted"/>
<sequence length="175" mass="18884">MEGGDTEGVFAALDWGAVLTEGELGWHVSGDDNTEGEGSMVVVFVLEGDVSAHGVDDGTPIPDDEAEEGLMPEFVDLGGTPESISGWKIYSRQQNDVSRLSPWSKMGKPTPSKKLMSSTFSSSQRQLKSSSSSSSSPTPSPSSKSPRSPYPRTRLLKKIKTPLTPDEKRELRLAR</sequence>
<evidence type="ECO:0000313" key="3">
    <source>
        <dbReference type="Proteomes" id="UP001165082"/>
    </source>
</evidence>
<dbReference type="AlphaFoldDB" id="A0A9W7G7X8"/>
<reference evidence="2" key="1">
    <citation type="submission" date="2022-07" db="EMBL/GenBank/DDBJ databases">
        <title>Genome analysis of Parmales, a sister group of diatoms, reveals the evolutionary specialization of diatoms from phago-mixotrophs to photoautotrophs.</title>
        <authorList>
            <person name="Ban H."/>
            <person name="Sato S."/>
            <person name="Yoshikawa S."/>
            <person name="Kazumasa Y."/>
            <person name="Nakamura Y."/>
            <person name="Ichinomiya M."/>
            <person name="Saitoh K."/>
            <person name="Sato N."/>
            <person name="Blanc-Mathieu R."/>
            <person name="Endo H."/>
            <person name="Kuwata A."/>
            <person name="Ogata H."/>
        </authorList>
    </citation>
    <scope>NUCLEOTIDE SEQUENCE</scope>
</reference>
<dbReference type="Proteomes" id="UP001165082">
    <property type="component" value="Unassembled WGS sequence"/>
</dbReference>
<feature type="compositionally biased region" description="Basic and acidic residues" evidence="1">
    <location>
        <begin position="165"/>
        <end position="175"/>
    </location>
</feature>
<keyword evidence="3" id="KW-1185">Reference proteome</keyword>
<dbReference type="EMBL" id="BRXZ01007949">
    <property type="protein sequence ID" value="GMI36559.1"/>
    <property type="molecule type" value="Genomic_DNA"/>
</dbReference>